<proteinExistence type="predicted"/>
<feature type="non-terminal residue" evidence="1">
    <location>
        <position position="158"/>
    </location>
</feature>
<accession>A0ABD0MRS5</accession>
<dbReference type="EMBL" id="JAMKFB020000189">
    <property type="protein sequence ID" value="KAL0152744.1"/>
    <property type="molecule type" value="Genomic_DNA"/>
</dbReference>
<gene>
    <name evidence="1" type="ORF">M9458_052467</name>
</gene>
<sequence>MRTETPATSDLITDLVSALKASLLPAPMPTSVSGSPMAMPVTFLEDAVGCSGFLLQVDYYIRMQPQHFPTESSSCISHFPPLCTAAGTLTTSDQLFRLRQGSSLVQEYTIHFCTLAPQRLPLGTQPGDSRCHVLPTMYNQSFTTFSRLPATYNRSSVR</sequence>
<dbReference type="AlphaFoldDB" id="A0ABD0MRS5"/>
<reference evidence="1 2" key="1">
    <citation type="submission" date="2024-05" db="EMBL/GenBank/DDBJ databases">
        <title>Genome sequencing and assembly of Indian major carp, Cirrhinus mrigala (Hamilton, 1822).</title>
        <authorList>
            <person name="Mohindra V."/>
            <person name="Chowdhury L.M."/>
            <person name="Lal K."/>
            <person name="Jena J.K."/>
        </authorList>
    </citation>
    <scope>NUCLEOTIDE SEQUENCE [LARGE SCALE GENOMIC DNA]</scope>
    <source>
        <strain evidence="1">CM1030</strain>
        <tissue evidence="1">Blood</tissue>
    </source>
</reference>
<comment type="caution">
    <text evidence="1">The sequence shown here is derived from an EMBL/GenBank/DDBJ whole genome shotgun (WGS) entry which is preliminary data.</text>
</comment>
<name>A0ABD0MRS5_CIRMR</name>
<evidence type="ECO:0000313" key="2">
    <source>
        <dbReference type="Proteomes" id="UP001529510"/>
    </source>
</evidence>
<dbReference type="Proteomes" id="UP001529510">
    <property type="component" value="Unassembled WGS sequence"/>
</dbReference>
<protein>
    <submittedName>
        <fullName evidence="1">Uncharacterized protein</fullName>
    </submittedName>
</protein>
<organism evidence="1 2">
    <name type="scientific">Cirrhinus mrigala</name>
    <name type="common">Mrigala</name>
    <dbReference type="NCBI Taxonomy" id="683832"/>
    <lineage>
        <taxon>Eukaryota</taxon>
        <taxon>Metazoa</taxon>
        <taxon>Chordata</taxon>
        <taxon>Craniata</taxon>
        <taxon>Vertebrata</taxon>
        <taxon>Euteleostomi</taxon>
        <taxon>Actinopterygii</taxon>
        <taxon>Neopterygii</taxon>
        <taxon>Teleostei</taxon>
        <taxon>Ostariophysi</taxon>
        <taxon>Cypriniformes</taxon>
        <taxon>Cyprinidae</taxon>
        <taxon>Labeoninae</taxon>
        <taxon>Labeonini</taxon>
        <taxon>Cirrhinus</taxon>
    </lineage>
</organism>
<keyword evidence="2" id="KW-1185">Reference proteome</keyword>
<evidence type="ECO:0000313" key="1">
    <source>
        <dbReference type="EMBL" id="KAL0152744.1"/>
    </source>
</evidence>